<name>A0A0L8GLC1_OCTBM</name>
<keyword evidence="1" id="KW-0472">Membrane</keyword>
<keyword evidence="1" id="KW-1133">Transmembrane helix</keyword>
<protein>
    <submittedName>
        <fullName evidence="2">Uncharacterized protein</fullName>
    </submittedName>
</protein>
<proteinExistence type="predicted"/>
<dbReference type="AlphaFoldDB" id="A0A0L8GLC1"/>
<evidence type="ECO:0000313" key="2">
    <source>
        <dbReference type="EMBL" id="KOF77619.1"/>
    </source>
</evidence>
<evidence type="ECO:0000256" key="1">
    <source>
        <dbReference type="SAM" id="Phobius"/>
    </source>
</evidence>
<reference evidence="2" key="1">
    <citation type="submission" date="2015-07" db="EMBL/GenBank/DDBJ databases">
        <title>MeaNS - Measles Nucleotide Surveillance Program.</title>
        <authorList>
            <person name="Tran T."/>
            <person name="Druce J."/>
        </authorList>
    </citation>
    <scope>NUCLEOTIDE SEQUENCE</scope>
    <source>
        <strain evidence="2">UCB-OBI-ISO-001</strain>
        <tissue evidence="2">Gonad</tissue>
    </source>
</reference>
<dbReference type="EMBL" id="KQ421372">
    <property type="protein sequence ID" value="KOF77619.1"/>
    <property type="molecule type" value="Genomic_DNA"/>
</dbReference>
<accession>A0A0L8GLC1</accession>
<keyword evidence="1" id="KW-0812">Transmembrane</keyword>
<organism evidence="2">
    <name type="scientific">Octopus bimaculoides</name>
    <name type="common">California two-spotted octopus</name>
    <dbReference type="NCBI Taxonomy" id="37653"/>
    <lineage>
        <taxon>Eukaryota</taxon>
        <taxon>Metazoa</taxon>
        <taxon>Spiralia</taxon>
        <taxon>Lophotrochozoa</taxon>
        <taxon>Mollusca</taxon>
        <taxon>Cephalopoda</taxon>
        <taxon>Coleoidea</taxon>
        <taxon>Octopodiformes</taxon>
        <taxon>Octopoda</taxon>
        <taxon>Incirrata</taxon>
        <taxon>Octopodidae</taxon>
        <taxon>Octopus</taxon>
    </lineage>
</organism>
<gene>
    <name evidence="2" type="ORF">OCBIM_22031888mg</name>
</gene>
<sequence>MFVCICMFKHTPLLYLTTKYVHLHLRVYSKNVSIYIICVCVYFYTHILSMNFFFNNRLSEKYDADWSATERSCMQTIKIRRS</sequence>
<feature type="transmembrane region" description="Helical" evidence="1">
    <location>
        <begin position="32"/>
        <end position="54"/>
    </location>
</feature>